<protein>
    <submittedName>
        <fullName evidence="8">C-type cytochrome biogenesis protein CcmI</fullName>
    </submittedName>
</protein>
<dbReference type="InterPro" id="IPR011990">
    <property type="entry name" value="TPR-like_helical_dom_sf"/>
</dbReference>
<keyword evidence="9" id="KW-1185">Reference proteome</keyword>
<comment type="caution">
    <text evidence="8">The sequence shown here is derived from an EMBL/GenBank/DDBJ whole genome shotgun (WGS) entry which is preliminary data.</text>
</comment>
<dbReference type="EMBL" id="JAKGTI010000001">
    <property type="protein sequence ID" value="MCF4097954.1"/>
    <property type="molecule type" value="Genomic_DNA"/>
</dbReference>
<evidence type="ECO:0000256" key="4">
    <source>
        <dbReference type="ARBA" id="ARBA00022803"/>
    </source>
</evidence>
<evidence type="ECO:0000256" key="3">
    <source>
        <dbReference type="ARBA" id="ARBA00022748"/>
    </source>
</evidence>
<keyword evidence="5" id="KW-0175">Coiled coil</keyword>
<accession>A0ABS9E509</accession>
<dbReference type="NCBIfam" id="TIGR03142">
    <property type="entry name" value="cytochro_ccmI"/>
    <property type="match status" value="1"/>
</dbReference>
<dbReference type="InterPro" id="IPR056413">
    <property type="entry name" value="TPR_CcmH_CycH"/>
</dbReference>
<comment type="subcellular location">
    <subcellularLocation>
        <location evidence="1">Cell envelope</location>
    </subcellularLocation>
</comment>
<dbReference type="InterPro" id="IPR017560">
    <property type="entry name" value="Cyt_c_biogenesis_CcmI"/>
</dbReference>
<dbReference type="PANTHER" id="PTHR47870">
    <property type="entry name" value="CYTOCHROME C-TYPE BIOGENESIS PROTEIN CCMH"/>
    <property type="match status" value="1"/>
</dbReference>
<sequence length="374" mass="40891">MVALVLLISSWRRAPSPNSRIADDGDMADADTAFFKSQLQALENDREAGLLDDEQFRVAQAELAREALAAQQNAKKSTPAGSWTMVHSAFALVAFLAIGVGTYVALGTPALKNQPLATRLAAIENLDVNDAVAKIEAQLQVTPDDLRGWRVLVPVYVRQGNVEKAIIAFENIIRLEGENADNVTDLAEAYLMQAGGEPTPKVNSLLKKAGELDPRHVRSRFYLANIALRQEEFELAKQRWQAILDIAQGDEPWVESAQNGLNAARAGLGEAESTVGPAPSQDEVEAAAQMDEADRNEMITQMVRGLADRLYTDGGNVDEWARLIRSRIVLGQQAKAEADIEAARAAFKNNEQRARALEDALAPLLQELEEEQDQ</sequence>
<evidence type="ECO:0000313" key="9">
    <source>
        <dbReference type="Proteomes" id="UP001201217"/>
    </source>
</evidence>
<feature type="coiled-coil region" evidence="5">
    <location>
        <begin position="333"/>
        <end position="374"/>
    </location>
</feature>
<keyword evidence="6" id="KW-0812">Transmembrane</keyword>
<dbReference type="InterPro" id="IPR051263">
    <property type="entry name" value="C-type_cytochrome_biogenesis"/>
</dbReference>
<gene>
    <name evidence="8" type="primary">ccmI</name>
    <name evidence="8" type="ORF">L1I42_05570</name>
</gene>
<dbReference type="Proteomes" id="UP001201217">
    <property type="component" value="Unassembled WGS sequence"/>
</dbReference>
<dbReference type="PANTHER" id="PTHR47870:SF1">
    <property type="entry name" value="CYTOCHROME C-TYPE BIOGENESIS PROTEIN CCMH"/>
    <property type="match status" value="1"/>
</dbReference>
<proteinExistence type="predicted"/>
<evidence type="ECO:0000259" key="7">
    <source>
        <dbReference type="Pfam" id="PF23914"/>
    </source>
</evidence>
<evidence type="ECO:0000256" key="5">
    <source>
        <dbReference type="SAM" id="Coils"/>
    </source>
</evidence>
<dbReference type="Gene3D" id="1.25.40.10">
    <property type="entry name" value="Tetratricopeptide repeat domain"/>
    <property type="match status" value="1"/>
</dbReference>
<evidence type="ECO:0000256" key="1">
    <source>
        <dbReference type="ARBA" id="ARBA00004196"/>
    </source>
</evidence>
<evidence type="ECO:0000313" key="8">
    <source>
        <dbReference type="EMBL" id="MCF4097954.1"/>
    </source>
</evidence>
<evidence type="ECO:0000256" key="6">
    <source>
        <dbReference type="SAM" id="Phobius"/>
    </source>
</evidence>
<dbReference type="SUPFAM" id="SSF48452">
    <property type="entry name" value="TPR-like"/>
    <property type="match status" value="2"/>
</dbReference>
<feature type="transmembrane region" description="Helical" evidence="6">
    <location>
        <begin position="85"/>
        <end position="106"/>
    </location>
</feature>
<keyword evidence="3" id="KW-0201">Cytochrome c-type biogenesis</keyword>
<keyword evidence="6" id="KW-1133">Transmembrane helix</keyword>
<feature type="domain" description="Cytochrome c-type biogenesis protein H TPR" evidence="7">
    <location>
        <begin position="108"/>
        <end position="251"/>
    </location>
</feature>
<organism evidence="8 9">
    <name type="scientific">Maritalea mediterranea</name>
    <dbReference type="NCBI Taxonomy" id="2909667"/>
    <lineage>
        <taxon>Bacteria</taxon>
        <taxon>Pseudomonadati</taxon>
        <taxon>Pseudomonadota</taxon>
        <taxon>Alphaproteobacteria</taxon>
        <taxon>Hyphomicrobiales</taxon>
        <taxon>Devosiaceae</taxon>
        <taxon>Maritalea</taxon>
    </lineage>
</organism>
<keyword evidence="4" id="KW-0802">TPR repeat</keyword>
<keyword evidence="6" id="KW-0472">Membrane</keyword>
<evidence type="ECO:0000256" key="2">
    <source>
        <dbReference type="ARBA" id="ARBA00022737"/>
    </source>
</evidence>
<dbReference type="Pfam" id="PF23914">
    <property type="entry name" value="TPR_CcmH_CycH"/>
    <property type="match status" value="1"/>
</dbReference>
<reference evidence="8 9" key="1">
    <citation type="submission" date="2022-01" db="EMBL/GenBank/DDBJ databases">
        <title>Maritalea mediterranea sp. nov., isolated from marine plastic residues from the Malva-rosa beach (Valencia, Spain).</title>
        <authorList>
            <person name="Vidal-Verdu A."/>
            <person name="Molina-Menor E."/>
            <person name="Pascual J."/>
            <person name="Pereto J."/>
            <person name="Porcar M."/>
        </authorList>
    </citation>
    <scope>NUCLEOTIDE SEQUENCE [LARGE SCALE GENOMIC DNA]</scope>
    <source>
        <strain evidence="8 9">P4.10X</strain>
    </source>
</reference>
<name>A0ABS9E509_9HYPH</name>
<keyword evidence="2" id="KW-0677">Repeat</keyword>